<dbReference type="PANTHER" id="PTHR43000">
    <property type="entry name" value="DTDP-D-GLUCOSE 4,6-DEHYDRATASE-RELATED"/>
    <property type="match status" value="1"/>
</dbReference>
<keyword evidence="3" id="KW-0651">Protein splicing</keyword>
<keyword evidence="7" id="KW-1185">Reference proteome</keyword>
<dbReference type="AlphaFoldDB" id="A0A133UTM0"/>
<dbReference type="GO" id="GO:0016539">
    <property type="term" value="P:intein-mediated protein splicing"/>
    <property type="evidence" value="ECO:0007669"/>
    <property type="project" value="InterPro"/>
</dbReference>
<evidence type="ECO:0000256" key="4">
    <source>
        <dbReference type="SAM" id="MobiDB-lite"/>
    </source>
</evidence>
<name>A0A133UTM0_9EURY</name>
<dbReference type="Pfam" id="PF01370">
    <property type="entry name" value="Epimerase"/>
    <property type="match status" value="1"/>
</dbReference>
<dbReference type="CDD" id="cd00081">
    <property type="entry name" value="Hint"/>
    <property type="match status" value="1"/>
</dbReference>
<dbReference type="InterPro" id="IPR027434">
    <property type="entry name" value="Homing_endonucl"/>
</dbReference>
<dbReference type="EMBL" id="LHXR01000026">
    <property type="protein sequence ID" value="KXA97571.1"/>
    <property type="molecule type" value="Genomic_DNA"/>
</dbReference>
<accession>A0A133UTM0</accession>
<dbReference type="SUPFAM" id="SSF51294">
    <property type="entry name" value="Hedgehog/intein (Hint) domain"/>
    <property type="match status" value="1"/>
</dbReference>
<feature type="compositionally biased region" description="Acidic residues" evidence="4">
    <location>
        <begin position="850"/>
        <end position="859"/>
    </location>
</feature>
<comment type="caution">
    <text evidence="6">The sequence shown here is derived from an EMBL/GenBank/DDBJ whole genome shotgun (WGS) entry which is preliminary data.</text>
</comment>
<proteinExistence type="inferred from homology"/>
<dbReference type="PROSITE" id="PS50819">
    <property type="entry name" value="INTEIN_ENDONUCLEASE"/>
    <property type="match status" value="1"/>
</dbReference>
<dbReference type="Gene3D" id="3.90.25.10">
    <property type="entry name" value="UDP-galactose 4-epimerase, domain 1"/>
    <property type="match status" value="1"/>
</dbReference>
<dbReference type="InterPro" id="IPR004042">
    <property type="entry name" value="Intein_endonuc_central"/>
</dbReference>
<dbReference type="PROSITE" id="PS50817">
    <property type="entry name" value="INTEIN_N_TER"/>
    <property type="match status" value="1"/>
</dbReference>
<evidence type="ECO:0000256" key="2">
    <source>
        <dbReference type="ARBA" id="ARBA00022813"/>
    </source>
</evidence>
<protein>
    <recommendedName>
        <fullName evidence="5">DOD-type homing endonuclease domain-containing protein</fullName>
    </recommendedName>
</protein>
<dbReference type="Gene3D" id="3.10.28.10">
    <property type="entry name" value="Homing endonucleases"/>
    <property type="match status" value="1"/>
</dbReference>
<dbReference type="SUPFAM" id="SSF51735">
    <property type="entry name" value="NAD(P)-binding Rossmann-fold domains"/>
    <property type="match status" value="2"/>
</dbReference>
<dbReference type="Proteomes" id="UP000070463">
    <property type="component" value="Unassembled WGS sequence"/>
</dbReference>
<dbReference type="GO" id="GO:0004519">
    <property type="term" value="F:endonuclease activity"/>
    <property type="evidence" value="ECO:0007669"/>
    <property type="project" value="InterPro"/>
</dbReference>
<organism evidence="6 7">
    <name type="scientific">candidate division MSBL1 archaeon SCGC-AAA259I09</name>
    <dbReference type="NCBI Taxonomy" id="1698267"/>
    <lineage>
        <taxon>Archaea</taxon>
        <taxon>Methanobacteriati</taxon>
        <taxon>Methanobacteriota</taxon>
        <taxon>candidate division MSBL1</taxon>
    </lineage>
</organism>
<dbReference type="Gene3D" id="3.40.50.720">
    <property type="entry name" value="NAD(P)-binding Rossmann-like Domain"/>
    <property type="match status" value="1"/>
</dbReference>
<evidence type="ECO:0000259" key="5">
    <source>
        <dbReference type="PROSITE" id="PS50819"/>
    </source>
</evidence>
<evidence type="ECO:0000256" key="1">
    <source>
        <dbReference type="ARBA" id="ARBA00007637"/>
    </source>
</evidence>
<reference evidence="6 7" key="1">
    <citation type="journal article" date="2016" name="Sci. Rep.">
        <title>Metabolic traits of an uncultured archaeal lineage -MSBL1- from brine pools of the Red Sea.</title>
        <authorList>
            <person name="Mwirichia R."/>
            <person name="Alam I."/>
            <person name="Rashid M."/>
            <person name="Vinu M."/>
            <person name="Ba-Alawi W."/>
            <person name="Anthony Kamau A."/>
            <person name="Kamanda Ngugi D."/>
            <person name="Goker M."/>
            <person name="Klenk H.P."/>
            <person name="Bajic V."/>
            <person name="Stingl U."/>
        </authorList>
    </citation>
    <scope>NUCLEOTIDE SEQUENCE [LARGE SCALE GENOMIC DNA]</scope>
    <source>
        <strain evidence="6">SCGC-AAA259I09</strain>
    </source>
</reference>
<evidence type="ECO:0000313" key="6">
    <source>
        <dbReference type="EMBL" id="KXA97571.1"/>
    </source>
</evidence>
<feature type="domain" description="DOD-type homing endonuclease" evidence="5">
    <location>
        <begin position="359"/>
        <end position="501"/>
    </location>
</feature>
<evidence type="ECO:0000256" key="3">
    <source>
        <dbReference type="ARBA" id="ARBA00023000"/>
    </source>
</evidence>
<comment type="similarity">
    <text evidence="1">Belongs to the NAD(P)-dependent epimerase/dehydratase family.</text>
</comment>
<dbReference type="SUPFAM" id="SSF55608">
    <property type="entry name" value="Homing endonucleases"/>
    <property type="match status" value="1"/>
</dbReference>
<sequence length="874" mass="100942">MGDRLHNAEKTCWNCPAAKLEGNVDFRSCGQSKEEARLDAEDKEVMIECKRRPELGYFQPTITFEQCPEWTESEYGYRLKDMRVLILGIDGYLGWTLSLKLANLGFDVAGIDNYTRRKTTTEKKSHSIVPIYDMDERLQAAEEVLGVDIEFQEMDYTDRKKLKAFMEKFQPESIVHYAEIPSAPYSMVDAEHSIEVQRNNVLGTLGLLWTMKEVCPEASLVKLGCYDDQTEILTEDGWKLFEDLEEDDKVATRNKEDREMVFKEPNSIHEYDYEGEMYLQKNTRVDFCVTPNHRVFTQKRSNTDYKELRLESVQDVEGERKVYDVGFDWKGKEKKYFTLPAVDENTEDVDIPMKQWLKFLGWYLSEGSVQQRSDRPHNYRVSIKQNQNSENIQELEQILLSMSDFLDTDLNKREDGNCYAFSIGSKQLASYLDELGRSDEKYIPQDFKGLDKNLLEELLFSLIAGDGWKHRPEGNRNNFRYFTNSKDLADDVQEVALKCGFGAIVSYSEPKEGYQINICQTPRVHVNHCEDSTDEWIDYEGKVYCVNVDGDGIVFVRRNGKPVWSGNTMGEYGSPITGRPLFEGMFPSDAVLEWEGREWSMGGELTPRNPPSFYHVSKVNDTYNIYESCKYWWLRSYDIMQGVIFGVHTEEVSQDPRLRTRLDVDEWSGTVVNRFTAQAASGVPLTVYGKGEQTRGFIALEDAMQCMVRLISSPPEPGEYDVVNQVSGVYKIKELADVVGTIGNEKYGLDVEIQRLENPRVEADKHPMEVISRKLPNEFGFERKVSLDEEIDRMLEILTRPEVEERIEKMKHAIMPETQWSGEKEQPGVIEVYRPGERDYGIYEPKLDTGEVEAMDMGELEERAEERAKAKTRD</sequence>
<gene>
    <name evidence="6" type="ORF">AKJ37_02760</name>
</gene>
<keyword evidence="2" id="KW-0068">Autocatalytic cleavage</keyword>
<evidence type="ECO:0000313" key="7">
    <source>
        <dbReference type="Proteomes" id="UP000070463"/>
    </source>
</evidence>
<feature type="region of interest" description="Disordered" evidence="4">
    <location>
        <begin position="845"/>
        <end position="874"/>
    </location>
</feature>
<dbReference type="InterPro" id="IPR006141">
    <property type="entry name" value="Intein_N"/>
</dbReference>
<dbReference type="InterPro" id="IPR036844">
    <property type="entry name" value="Hint_dom_sf"/>
</dbReference>
<dbReference type="SMART" id="SM00306">
    <property type="entry name" value="HintN"/>
    <property type="match status" value="1"/>
</dbReference>
<dbReference type="InterPro" id="IPR036291">
    <property type="entry name" value="NAD(P)-bd_dom_sf"/>
</dbReference>
<dbReference type="InterPro" id="IPR003587">
    <property type="entry name" value="Hint_dom_N"/>
</dbReference>
<feature type="compositionally biased region" description="Basic and acidic residues" evidence="4">
    <location>
        <begin position="860"/>
        <end position="874"/>
    </location>
</feature>
<dbReference type="InterPro" id="IPR001509">
    <property type="entry name" value="Epimerase_deHydtase"/>
</dbReference>